<dbReference type="Gene3D" id="1.25.40.10">
    <property type="entry name" value="Tetratricopeptide repeat domain"/>
    <property type="match status" value="1"/>
</dbReference>
<dbReference type="RefSeq" id="WP_052371928.1">
    <property type="nucleotide sequence ID" value="NZ_BSTI01000002.1"/>
</dbReference>
<name>A0A9W6QUX4_9PSEU</name>
<accession>A0A9W6QUX4</accession>
<gene>
    <name evidence="1" type="ORF">Atai01_08070</name>
</gene>
<organism evidence="1 2">
    <name type="scientific">Amycolatopsis taiwanensis</name>
    <dbReference type="NCBI Taxonomy" id="342230"/>
    <lineage>
        <taxon>Bacteria</taxon>
        <taxon>Bacillati</taxon>
        <taxon>Actinomycetota</taxon>
        <taxon>Actinomycetes</taxon>
        <taxon>Pseudonocardiales</taxon>
        <taxon>Pseudonocardiaceae</taxon>
        <taxon>Amycolatopsis</taxon>
    </lineage>
</organism>
<keyword evidence="2" id="KW-1185">Reference proteome</keyword>
<dbReference type="EMBL" id="BSTI01000002">
    <property type="protein sequence ID" value="GLY64188.1"/>
    <property type="molecule type" value="Genomic_DNA"/>
</dbReference>
<dbReference type="AlphaFoldDB" id="A0A9W6QUX4"/>
<reference evidence="1" key="1">
    <citation type="submission" date="2023-03" db="EMBL/GenBank/DDBJ databases">
        <title>Amycolatopsis taiwanensis NBRC 103393.</title>
        <authorList>
            <person name="Ichikawa N."/>
            <person name="Sato H."/>
            <person name="Tonouchi N."/>
        </authorList>
    </citation>
    <scope>NUCLEOTIDE SEQUENCE</scope>
    <source>
        <strain evidence="1">NBRC 103393</strain>
    </source>
</reference>
<comment type="caution">
    <text evidence="1">The sequence shown here is derived from an EMBL/GenBank/DDBJ whole genome shotgun (WGS) entry which is preliminary data.</text>
</comment>
<protein>
    <submittedName>
        <fullName evidence="1">Uncharacterized protein</fullName>
    </submittedName>
</protein>
<proteinExistence type="predicted"/>
<sequence>MSHLASQLGEATDAIRIAEVGLGHASQSPARHQFSARLHAMRARGFASKAEMQDCLTALGNAEHILGYVRRDEPAEWVSHFDEGSLAVEAALCLSELGDLTAAEQHARQVLAVRDGDRVRSRAFGQLTLAEVLLAAGQVDEAATLGHEVAAVAPSLASTRVKTRLDDLARALEPYNSLAAVRSFQASYAATHSPQVVPREESWPV</sequence>
<dbReference type="InterPro" id="IPR011990">
    <property type="entry name" value="TPR-like_helical_dom_sf"/>
</dbReference>
<dbReference type="SUPFAM" id="SSF48452">
    <property type="entry name" value="TPR-like"/>
    <property type="match status" value="1"/>
</dbReference>
<evidence type="ECO:0000313" key="2">
    <source>
        <dbReference type="Proteomes" id="UP001165136"/>
    </source>
</evidence>
<dbReference type="Proteomes" id="UP001165136">
    <property type="component" value="Unassembled WGS sequence"/>
</dbReference>
<evidence type="ECO:0000313" key="1">
    <source>
        <dbReference type="EMBL" id="GLY64188.1"/>
    </source>
</evidence>